<dbReference type="InterPro" id="IPR013324">
    <property type="entry name" value="RNA_pol_sigma_r3/r4-like"/>
</dbReference>
<evidence type="ECO:0000313" key="8">
    <source>
        <dbReference type="Proteomes" id="UP000032067"/>
    </source>
</evidence>
<dbReference type="InterPro" id="IPR013249">
    <property type="entry name" value="RNA_pol_sigma70_r4_t2"/>
</dbReference>
<dbReference type="CDD" id="cd06171">
    <property type="entry name" value="Sigma70_r4"/>
    <property type="match status" value="1"/>
</dbReference>
<evidence type="ECO:0000259" key="5">
    <source>
        <dbReference type="Pfam" id="PF04542"/>
    </source>
</evidence>
<proteinExistence type="inferred from homology"/>
<keyword evidence="3" id="KW-0731">Sigma factor</keyword>
<dbReference type="SUPFAM" id="SSF88659">
    <property type="entry name" value="Sigma3 and sigma4 domains of RNA polymerase sigma factors"/>
    <property type="match status" value="1"/>
</dbReference>
<sequence length="182" mass="20162">MLNMPLPHSAEPSLAEVFIAHRAQLWRVARKIVNTADLADDVVQDAYLKIADGPCVRQADRPIGYCCQVVRNMALDYCRRHRVEASYRTFDVDVESLDMPTTASTPDRMMCERQVITAIDKVLAGLSPRTRLVFELYRLEGLTQREIAARLGCALGLVNGLIAEAANAIKSCGHLLLEGDGH</sequence>
<dbReference type="InterPro" id="IPR013325">
    <property type="entry name" value="RNA_pol_sigma_r2"/>
</dbReference>
<dbReference type="Pfam" id="PF08281">
    <property type="entry name" value="Sigma70_r4_2"/>
    <property type="match status" value="1"/>
</dbReference>
<dbReference type="InterPro" id="IPR036388">
    <property type="entry name" value="WH-like_DNA-bd_sf"/>
</dbReference>
<name>A0A0D0MD89_VARPD</name>
<dbReference type="EMBL" id="JXQQ01000042">
    <property type="protein sequence ID" value="KIQ30221.1"/>
    <property type="molecule type" value="Genomic_DNA"/>
</dbReference>
<dbReference type="GO" id="GO:0016987">
    <property type="term" value="F:sigma factor activity"/>
    <property type="evidence" value="ECO:0007669"/>
    <property type="project" value="UniProtKB-KW"/>
</dbReference>
<evidence type="ECO:0000313" key="7">
    <source>
        <dbReference type="EMBL" id="KIQ30221.1"/>
    </source>
</evidence>
<dbReference type="InterPro" id="IPR007627">
    <property type="entry name" value="RNA_pol_sigma70_r2"/>
</dbReference>
<evidence type="ECO:0000256" key="1">
    <source>
        <dbReference type="ARBA" id="ARBA00010641"/>
    </source>
</evidence>
<comment type="similarity">
    <text evidence="1">Belongs to the sigma-70 factor family. ECF subfamily.</text>
</comment>
<feature type="domain" description="RNA polymerase sigma-70 region 2" evidence="5">
    <location>
        <begin position="20"/>
        <end position="82"/>
    </location>
</feature>
<dbReference type="PANTHER" id="PTHR43133">
    <property type="entry name" value="RNA POLYMERASE ECF-TYPE SIGMA FACTO"/>
    <property type="match status" value="1"/>
</dbReference>
<evidence type="ECO:0000259" key="6">
    <source>
        <dbReference type="Pfam" id="PF08281"/>
    </source>
</evidence>
<dbReference type="GO" id="GO:0003677">
    <property type="term" value="F:DNA binding"/>
    <property type="evidence" value="ECO:0007669"/>
    <property type="project" value="InterPro"/>
</dbReference>
<evidence type="ECO:0000256" key="2">
    <source>
        <dbReference type="ARBA" id="ARBA00023015"/>
    </source>
</evidence>
<dbReference type="Proteomes" id="UP000032067">
    <property type="component" value="Unassembled WGS sequence"/>
</dbReference>
<accession>A0A0D0MD89</accession>
<gene>
    <name evidence="7" type="ORF">RT97_18020</name>
</gene>
<dbReference type="PANTHER" id="PTHR43133:SF63">
    <property type="entry name" value="RNA POLYMERASE SIGMA FACTOR FECI-RELATED"/>
    <property type="match status" value="1"/>
</dbReference>
<keyword evidence="2" id="KW-0805">Transcription regulation</keyword>
<dbReference type="InterPro" id="IPR039425">
    <property type="entry name" value="RNA_pol_sigma-70-like"/>
</dbReference>
<comment type="caution">
    <text evidence="7">The sequence shown here is derived from an EMBL/GenBank/DDBJ whole genome shotgun (WGS) entry which is preliminary data.</text>
</comment>
<dbReference type="GO" id="GO:0006352">
    <property type="term" value="P:DNA-templated transcription initiation"/>
    <property type="evidence" value="ECO:0007669"/>
    <property type="project" value="InterPro"/>
</dbReference>
<feature type="domain" description="RNA polymerase sigma factor 70 region 4 type 2" evidence="6">
    <location>
        <begin position="118"/>
        <end position="164"/>
    </location>
</feature>
<evidence type="ECO:0000256" key="3">
    <source>
        <dbReference type="ARBA" id="ARBA00023082"/>
    </source>
</evidence>
<keyword evidence="4" id="KW-0804">Transcription</keyword>
<dbReference type="SUPFAM" id="SSF88946">
    <property type="entry name" value="Sigma2 domain of RNA polymerase sigma factors"/>
    <property type="match status" value="1"/>
</dbReference>
<organism evidence="7 8">
    <name type="scientific">Variovorax paradoxus</name>
    <dbReference type="NCBI Taxonomy" id="34073"/>
    <lineage>
        <taxon>Bacteria</taxon>
        <taxon>Pseudomonadati</taxon>
        <taxon>Pseudomonadota</taxon>
        <taxon>Betaproteobacteria</taxon>
        <taxon>Burkholderiales</taxon>
        <taxon>Comamonadaceae</taxon>
        <taxon>Variovorax</taxon>
    </lineage>
</organism>
<protein>
    <submittedName>
        <fullName evidence="7">RNA polymerase sigma 70</fullName>
    </submittedName>
</protein>
<dbReference type="Pfam" id="PF04542">
    <property type="entry name" value="Sigma70_r2"/>
    <property type="match status" value="1"/>
</dbReference>
<dbReference type="NCBIfam" id="TIGR02937">
    <property type="entry name" value="sigma70-ECF"/>
    <property type="match status" value="1"/>
</dbReference>
<dbReference type="Gene3D" id="1.10.1740.10">
    <property type="match status" value="1"/>
</dbReference>
<dbReference type="AlphaFoldDB" id="A0A0D0MD89"/>
<dbReference type="Gene3D" id="1.10.10.10">
    <property type="entry name" value="Winged helix-like DNA-binding domain superfamily/Winged helix DNA-binding domain"/>
    <property type="match status" value="1"/>
</dbReference>
<dbReference type="InterPro" id="IPR014284">
    <property type="entry name" value="RNA_pol_sigma-70_dom"/>
</dbReference>
<reference evidence="7 8" key="1">
    <citation type="submission" date="2014-12" db="EMBL/GenBank/DDBJ databases">
        <title>16Stimator: statistical estimation of ribosomal gene copy numbers from draft genome assemblies.</title>
        <authorList>
            <person name="Perisin M.A."/>
            <person name="Vetter M."/>
            <person name="Gilbert J.A."/>
            <person name="Bergelson J."/>
        </authorList>
    </citation>
    <scope>NUCLEOTIDE SEQUENCE [LARGE SCALE GENOMIC DNA]</scope>
    <source>
        <strain evidence="7 8">MEDvA23</strain>
    </source>
</reference>
<evidence type="ECO:0000256" key="4">
    <source>
        <dbReference type="ARBA" id="ARBA00023163"/>
    </source>
</evidence>